<feature type="region of interest" description="Disordered" evidence="1">
    <location>
        <begin position="349"/>
        <end position="402"/>
    </location>
</feature>
<dbReference type="EMBL" id="JBFCZG010000007">
    <property type="protein sequence ID" value="KAL3420128.1"/>
    <property type="molecule type" value="Genomic_DNA"/>
</dbReference>
<dbReference type="Proteomes" id="UP001629113">
    <property type="component" value="Unassembled WGS sequence"/>
</dbReference>
<evidence type="ECO:0000313" key="4">
    <source>
        <dbReference type="Proteomes" id="UP001629113"/>
    </source>
</evidence>
<protein>
    <recommendedName>
        <fullName evidence="5">Ring-like domain-containing protein</fullName>
    </recommendedName>
</protein>
<comment type="caution">
    <text evidence="3">The sequence shown here is derived from an EMBL/GenBank/DDBJ whole genome shotgun (WGS) entry which is preliminary data.</text>
</comment>
<evidence type="ECO:0000256" key="2">
    <source>
        <dbReference type="SAM" id="Phobius"/>
    </source>
</evidence>
<evidence type="ECO:0000313" key="3">
    <source>
        <dbReference type="EMBL" id="KAL3420128.1"/>
    </source>
</evidence>
<feature type="transmembrane region" description="Helical" evidence="2">
    <location>
        <begin position="296"/>
        <end position="320"/>
    </location>
</feature>
<accession>A0ABR4PA07</accession>
<gene>
    <name evidence="3" type="ORF">PVAG01_08627</name>
</gene>
<evidence type="ECO:0008006" key="5">
    <source>
        <dbReference type="Google" id="ProtNLM"/>
    </source>
</evidence>
<keyword evidence="4" id="KW-1185">Reference proteome</keyword>
<proteinExistence type="predicted"/>
<sequence length="402" mass="43912">MMEYFTYKKIKKHQAEKRASEGAQTPVINEEDEHFLERIISAEGTPPPLPNRPSFVDNGTAGDATGNTSQLVPHNNEAAATEKITTEKVKPRDKGKGKETEKKDIKKNNRFSFIQRTFSKKEKTTAPPKSEGPVSPEEAHEEEEDINKILDDLNLAAVNNRAFSISKESQEVVQKFTVILKDLINGVPTAYDDLVNLIEDSQGTLAKSYDHLPAFLQKLITQLPNKLTSSLAPELLAVATEAQAFNVAGGTAATTGGLMGAAKSFLTPTSLKDLVTKPGAVVSMLKAIMNALKLRWPAFMGTNVLLSLGLFVLLFVFWYCHKRGREVRLAGEKVVDSEGRVIELEDDAMLEPGPSNGAPGPSVTPRAVSPAAQRTRSSERQTAEYATGAAPSERKDKAEKRR</sequence>
<evidence type="ECO:0000256" key="1">
    <source>
        <dbReference type="SAM" id="MobiDB-lite"/>
    </source>
</evidence>
<keyword evidence="2" id="KW-1133">Transmembrane helix</keyword>
<keyword evidence="2" id="KW-0472">Membrane</keyword>
<feature type="compositionally biased region" description="Basic and acidic residues" evidence="1">
    <location>
        <begin position="392"/>
        <end position="402"/>
    </location>
</feature>
<keyword evidence="2" id="KW-0812">Transmembrane</keyword>
<reference evidence="3 4" key="1">
    <citation type="submission" date="2024-06" db="EMBL/GenBank/DDBJ databases">
        <title>Complete genome of Phlyctema vagabunda strain 19-DSS-EL-015.</title>
        <authorList>
            <person name="Fiorenzani C."/>
        </authorList>
    </citation>
    <scope>NUCLEOTIDE SEQUENCE [LARGE SCALE GENOMIC DNA]</scope>
    <source>
        <strain evidence="3 4">19-DSS-EL-015</strain>
    </source>
</reference>
<name>A0ABR4PA07_9HELO</name>
<feature type="region of interest" description="Disordered" evidence="1">
    <location>
        <begin position="41"/>
        <end position="144"/>
    </location>
</feature>
<feature type="compositionally biased region" description="Basic and acidic residues" evidence="1">
    <location>
        <begin position="84"/>
        <end position="107"/>
    </location>
</feature>
<organism evidence="3 4">
    <name type="scientific">Phlyctema vagabunda</name>
    <dbReference type="NCBI Taxonomy" id="108571"/>
    <lineage>
        <taxon>Eukaryota</taxon>
        <taxon>Fungi</taxon>
        <taxon>Dikarya</taxon>
        <taxon>Ascomycota</taxon>
        <taxon>Pezizomycotina</taxon>
        <taxon>Leotiomycetes</taxon>
        <taxon>Helotiales</taxon>
        <taxon>Dermateaceae</taxon>
        <taxon>Phlyctema</taxon>
    </lineage>
</organism>